<accession>A0A7I8W4I8</accession>
<dbReference type="AlphaFoldDB" id="A0A7I8W4I8"/>
<feature type="transmembrane region" description="Helical" evidence="2">
    <location>
        <begin position="9"/>
        <end position="26"/>
    </location>
</feature>
<dbReference type="PANTHER" id="PTHR47148">
    <property type="entry name" value="CYTOCHROME C OXIDASE ASSEMBLY FACTOR 1 HOMOLOG"/>
    <property type="match status" value="1"/>
</dbReference>
<dbReference type="GO" id="GO:0005743">
    <property type="term" value="C:mitochondrial inner membrane"/>
    <property type="evidence" value="ECO:0007669"/>
    <property type="project" value="TreeGrafter"/>
</dbReference>
<gene>
    <name evidence="3" type="ORF">DGYR_LOCUS10559</name>
</gene>
<keyword evidence="2" id="KW-0472">Membrane</keyword>
<dbReference type="Proteomes" id="UP000549394">
    <property type="component" value="Unassembled WGS sequence"/>
</dbReference>
<organism evidence="3 4">
    <name type="scientific">Dimorphilus gyrociliatus</name>
    <dbReference type="NCBI Taxonomy" id="2664684"/>
    <lineage>
        <taxon>Eukaryota</taxon>
        <taxon>Metazoa</taxon>
        <taxon>Spiralia</taxon>
        <taxon>Lophotrochozoa</taxon>
        <taxon>Annelida</taxon>
        <taxon>Polychaeta</taxon>
        <taxon>Polychaeta incertae sedis</taxon>
        <taxon>Dinophilidae</taxon>
        <taxon>Dimorphilus</taxon>
    </lineage>
</organism>
<comment type="caution">
    <text evidence="3">The sequence shown here is derived from an EMBL/GenBank/DDBJ whole genome shotgun (WGS) entry which is preliminary data.</text>
</comment>
<name>A0A7I8W4I8_9ANNE</name>
<sequence length="149" mass="17128">MSLKTLKRVALVGGVMALGGAGYFTYKIQNNFRNAVYTQKAIFLFENYPAANDLIGKPFRYKNIDLGDTKKNFVFEHRAQLEIPVNGSKGDGKMFLFAHREKLNQDWELEKLDMEVKGTRWTFWMNPEKPDIQKTTTENPDTKSVKKSA</sequence>
<dbReference type="PANTHER" id="PTHR47148:SF1">
    <property type="entry name" value="CYTOCHROME C OXIDASE ASSEMBLY FACTOR 1 HOMOLOG"/>
    <property type="match status" value="1"/>
</dbReference>
<dbReference type="InterPro" id="IPR014807">
    <property type="entry name" value="Coa1"/>
</dbReference>
<feature type="region of interest" description="Disordered" evidence="1">
    <location>
        <begin position="128"/>
        <end position="149"/>
    </location>
</feature>
<keyword evidence="4" id="KW-1185">Reference proteome</keyword>
<dbReference type="GO" id="GO:0032981">
    <property type="term" value="P:mitochondrial respiratory chain complex I assembly"/>
    <property type="evidence" value="ECO:0007669"/>
    <property type="project" value="TreeGrafter"/>
</dbReference>
<dbReference type="OrthoDB" id="10037790at2759"/>
<feature type="compositionally biased region" description="Basic and acidic residues" evidence="1">
    <location>
        <begin position="140"/>
        <end position="149"/>
    </location>
</feature>
<keyword evidence="2" id="KW-1133">Transmembrane helix</keyword>
<reference evidence="3 4" key="1">
    <citation type="submission" date="2020-08" db="EMBL/GenBank/DDBJ databases">
        <authorList>
            <person name="Hejnol A."/>
        </authorList>
    </citation>
    <scope>NUCLEOTIDE SEQUENCE [LARGE SCALE GENOMIC DNA]</scope>
</reference>
<evidence type="ECO:0000256" key="2">
    <source>
        <dbReference type="SAM" id="Phobius"/>
    </source>
</evidence>
<keyword evidence="2" id="KW-0812">Transmembrane</keyword>
<evidence type="ECO:0000256" key="1">
    <source>
        <dbReference type="SAM" id="MobiDB-lite"/>
    </source>
</evidence>
<dbReference type="GO" id="GO:0033617">
    <property type="term" value="P:mitochondrial respiratory chain complex IV assembly"/>
    <property type="evidence" value="ECO:0007669"/>
    <property type="project" value="TreeGrafter"/>
</dbReference>
<dbReference type="Pfam" id="PF08695">
    <property type="entry name" value="Coa1"/>
    <property type="match status" value="1"/>
</dbReference>
<evidence type="ECO:0000313" key="4">
    <source>
        <dbReference type="Proteomes" id="UP000549394"/>
    </source>
</evidence>
<dbReference type="EMBL" id="CAJFCJ010000018">
    <property type="protein sequence ID" value="CAD5122805.1"/>
    <property type="molecule type" value="Genomic_DNA"/>
</dbReference>
<evidence type="ECO:0000313" key="3">
    <source>
        <dbReference type="EMBL" id="CAD5122805.1"/>
    </source>
</evidence>
<proteinExistence type="predicted"/>
<protein>
    <submittedName>
        <fullName evidence="3">DgyrCDS11211</fullName>
    </submittedName>
</protein>